<reference evidence="2" key="1">
    <citation type="journal article" date="2023" name="Comput. Struct. Biotechnol. J.">
        <title>Discovery of a novel marine Bacteroidetes with a rich repertoire of carbohydrate-active enzymes.</title>
        <authorList>
            <person name="Chen B."/>
            <person name="Liu G."/>
            <person name="Chen Q."/>
            <person name="Wang H."/>
            <person name="Liu L."/>
            <person name="Tang K."/>
        </authorList>
    </citation>
    <scope>NUCLEOTIDE SEQUENCE</scope>
    <source>
        <strain evidence="2">TK19036</strain>
    </source>
</reference>
<name>A0AA49GRM5_9BACT</name>
<organism evidence="2">
    <name type="scientific">Roseihalotalea indica</name>
    <dbReference type="NCBI Taxonomy" id="2867963"/>
    <lineage>
        <taxon>Bacteria</taxon>
        <taxon>Pseudomonadati</taxon>
        <taxon>Bacteroidota</taxon>
        <taxon>Cytophagia</taxon>
        <taxon>Cytophagales</taxon>
        <taxon>Catalimonadaceae</taxon>
        <taxon>Roseihalotalea</taxon>
    </lineage>
</organism>
<evidence type="ECO:0000256" key="1">
    <source>
        <dbReference type="SAM" id="SignalP"/>
    </source>
</evidence>
<accession>A0AA49GRM5</accession>
<feature type="chain" id="PRO_5041276867" evidence="1">
    <location>
        <begin position="22"/>
        <end position="273"/>
    </location>
</feature>
<keyword evidence="1" id="KW-0732">Signal</keyword>
<proteinExistence type="predicted"/>
<reference evidence="2" key="2">
    <citation type="journal article" date="2024" name="Antonie Van Leeuwenhoek">
        <title>Roseihalotalea indica gen. nov., sp. nov., a halophilic Bacteroidetes from mesopelagic Southwest Indian Ocean with higher carbohydrate metabolic potential.</title>
        <authorList>
            <person name="Chen B."/>
            <person name="Zhang M."/>
            <person name="Lin D."/>
            <person name="Ye J."/>
            <person name="Tang K."/>
        </authorList>
    </citation>
    <scope>NUCLEOTIDE SEQUENCE</scope>
    <source>
        <strain evidence="2">TK19036</strain>
    </source>
</reference>
<protein>
    <submittedName>
        <fullName evidence="2">Uncharacterized protein</fullName>
    </submittedName>
</protein>
<gene>
    <name evidence="2" type="ORF">K4G66_08320</name>
</gene>
<dbReference type="EMBL" id="CP120682">
    <property type="protein sequence ID" value="WKN38706.1"/>
    <property type="molecule type" value="Genomic_DNA"/>
</dbReference>
<evidence type="ECO:0000313" key="2">
    <source>
        <dbReference type="EMBL" id="WKN38706.1"/>
    </source>
</evidence>
<sequence>MKKASFFVSYLLLTATFQLQAQGVPVMDIAHIAMTIANGVTLDDQLDKLTEQVGISYLIERKVSDIYNLQEQYQEHLKQTETVQDLRWANLVNSQAHALSLEPRMEAYVPGYENIGTLKQAYATLEGMEGALALYRELDGFGADTPLPPSYVALQQMLEDLSVNRAAFDEMAYKKKLQVALSYNEVAGDLLEKAQELSQALLVNERFSMTEGERLTGIKQAHDYILKGMDLKLASDQLVLDVIGEAKQQQVGPMKHYEQQLERQVVAETPLYQ</sequence>
<feature type="signal peptide" evidence="1">
    <location>
        <begin position="1"/>
        <end position="21"/>
    </location>
</feature>
<dbReference type="AlphaFoldDB" id="A0AA49GRM5"/>